<dbReference type="PANTHER" id="PTHR40040:SF1">
    <property type="entry name" value="MEMBRANE PROTEIN"/>
    <property type="match status" value="1"/>
</dbReference>
<organism evidence="2 3">
    <name type="scientific">Ectobacillus ponti</name>
    <dbReference type="NCBI Taxonomy" id="2961894"/>
    <lineage>
        <taxon>Bacteria</taxon>
        <taxon>Bacillati</taxon>
        <taxon>Bacillota</taxon>
        <taxon>Bacilli</taxon>
        <taxon>Bacillales</taxon>
        <taxon>Bacillaceae</taxon>
        <taxon>Ectobacillus</taxon>
    </lineage>
</organism>
<keyword evidence="1" id="KW-0472">Membrane</keyword>
<comment type="caution">
    <text evidence="2">The sequence shown here is derived from an EMBL/GenBank/DDBJ whole genome shotgun (WGS) entry which is preliminary data.</text>
</comment>
<evidence type="ECO:0000313" key="2">
    <source>
        <dbReference type="EMBL" id="MCP8968924.1"/>
    </source>
</evidence>
<accession>A0AA41X4S5</accession>
<keyword evidence="3" id="KW-1185">Reference proteome</keyword>
<keyword evidence="1" id="KW-0812">Transmembrane</keyword>
<evidence type="ECO:0000256" key="1">
    <source>
        <dbReference type="SAM" id="Phobius"/>
    </source>
</evidence>
<keyword evidence="1" id="KW-1133">Transmembrane helix</keyword>
<dbReference type="AlphaFoldDB" id="A0AA41X4S5"/>
<dbReference type="PANTHER" id="PTHR40040">
    <property type="entry name" value="SMALL HYDROPHOBIC PROTEIN-RELATED"/>
    <property type="match status" value="1"/>
</dbReference>
<dbReference type="Proteomes" id="UP001156102">
    <property type="component" value="Unassembled WGS sequence"/>
</dbReference>
<feature type="transmembrane region" description="Helical" evidence="1">
    <location>
        <begin position="78"/>
        <end position="99"/>
    </location>
</feature>
<reference evidence="2" key="1">
    <citation type="submission" date="2022-07" db="EMBL/GenBank/DDBJ databases">
        <authorList>
            <person name="Li W.-J."/>
            <person name="Deng Q.-Q."/>
        </authorList>
    </citation>
    <scope>NUCLEOTIDE SEQUENCE</scope>
    <source>
        <strain evidence="2">SYSU M60031</strain>
    </source>
</reference>
<evidence type="ECO:0000313" key="3">
    <source>
        <dbReference type="Proteomes" id="UP001156102"/>
    </source>
</evidence>
<dbReference type="InterPro" id="IPR055338">
    <property type="entry name" value="YqfX-like"/>
</dbReference>
<feature type="transmembrane region" description="Helical" evidence="1">
    <location>
        <begin position="39"/>
        <end position="71"/>
    </location>
</feature>
<sequence length="103" mass="11387">MHTHDDQKHEEEYAAELTTGRLQAYRQTREQDGISTGRIVGYMALFLSLFSIAFYPIVFGALGVVMGLIAARYGAKTLGYTAIGFGGFSVLFSILYPMLFGSY</sequence>
<proteinExistence type="predicted"/>
<dbReference type="EMBL" id="JANCLT010000004">
    <property type="protein sequence ID" value="MCP8968924.1"/>
    <property type="molecule type" value="Genomic_DNA"/>
</dbReference>
<gene>
    <name evidence="2" type="ORF">NK662_10280</name>
</gene>
<name>A0AA41X4S5_9BACI</name>
<protein>
    <submittedName>
        <fullName evidence="2">Permease</fullName>
    </submittedName>
</protein>